<accession>A0A3N0AEK1</accession>
<dbReference type="RefSeq" id="WP_123184620.1">
    <property type="nucleotide sequence ID" value="NZ_CANPEU010000001.1"/>
</dbReference>
<evidence type="ECO:0008006" key="6">
    <source>
        <dbReference type="Google" id="ProtNLM"/>
    </source>
</evidence>
<dbReference type="Proteomes" id="UP000530850">
    <property type="component" value="Unassembled WGS sequence"/>
</dbReference>
<reference evidence="2 5" key="2">
    <citation type="submission" date="2020-08" db="EMBL/GenBank/DDBJ databases">
        <title>Sequencing the genomes of 1000 actinobacteria strains.</title>
        <authorList>
            <person name="Klenk H.-P."/>
        </authorList>
    </citation>
    <scope>NUCLEOTIDE SEQUENCE [LARGE SCALE GENOMIC DNA]</scope>
    <source>
        <strain evidence="2 5">DSM 22242</strain>
    </source>
</reference>
<dbReference type="EMBL" id="JACHYA010000001">
    <property type="protein sequence ID" value="MBB3170542.1"/>
    <property type="molecule type" value="Genomic_DNA"/>
</dbReference>
<feature type="transmembrane region" description="Helical" evidence="1">
    <location>
        <begin position="151"/>
        <end position="168"/>
    </location>
</feature>
<organism evidence="2 5">
    <name type="scientific">Parvibacter caecicola</name>
    <dbReference type="NCBI Taxonomy" id="747645"/>
    <lineage>
        <taxon>Bacteria</taxon>
        <taxon>Bacillati</taxon>
        <taxon>Actinomycetota</taxon>
        <taxon>Coriobacteriia</taxon>
        <taxon>Coriobacteriales</taxon>
        <taxon>Coriobacteriaceae</taxon>
        <taxon>Parvibacter</taxon>
    </lineage>
</organism>
<keyword evidence="1" id="KW-0812">Transmembrane</keyword>
<keyword evidence="1" id="KW-1133">Transmembrane helix</keyword>
<reference evidence="3 4" key="1">
    <citation type="submission" date="2019-04" db="EMBL/GenBank/DDBJ databases">
        <title>Microbes associate with the intestines of laboratory mice.</title>
        <authorList>
            <person name="Navarre W."/>
            <person name="Wong E."/>
            <person name="Huang K.C."/>
            <person name="Tropini C."/>
            <person name="Ng K."/>
            <person name="Yu B."/>
        </authorList>
    </citation>
    <scope>NUCLEOTIDE SEQUENCE [LARGE SCALE GENOMIC DNA]</scope>
    <source>
        <strain evidence="3 4">NM48_B13</strain>
    </source>
</reference>
<evidence type="ECO:0000313" key="4">
    <source>
        <dbReference type="Proteomes" id="UP000309454"/>
    </source>
</evidence>
<dbReference type="EMBL" id="SSTM01000001">
    <property type="protein sequence ID" value="TJW12242.1"/>
    <property type="molecule type" value="Genomic_DNA"/>
</dbReference>
<evidence type="ECO:0000256" key="1">
    <source>
        <dbReference type="SAM" id="Phobius"/>
    </source>
</evidence>
<dbReference type="GeneID" id="93355931"/>
<gene>
    <name evidence="3" type="ORF">E5982_01150</name>
    <name evidence="2" type="ORF">FHR31_000322</name>
</gene>
<evidence type="ECO:0000313" key="3">
    <source>
        <dbReference type="EMBL" id="TJW12242.1"/>
    </source>
</evidence>
<keyword evidence="1" id="KW-0472">Membrane</keyword>
<feature type="transmembrane region" description="Helical" evidence="1">
    <location>
        <begin position="61"/>
        <end position="86"/>
    </location>
</feature>
<name>A0A3N0AEK1_9ACTN</name>
<evidence type="ECO:0000313" key="2">
    <source>
        <dbReference type="EMBL" id="MBB3170542.1"/>
    </source>
</evidence>
<feature type="transmembrane region" description="Helical" evidence="1">
    <location>
        <begin position="21"/>
        <end position="46"/>
    </location>
</feature>
<feature type="transmembrane region" description="Helical" evidence="1">
    <location>
        <begin position="98"/>
        <end position="118"/>
    </location>
</feature>
<dbReference type="AlphaFoldDB" id="A0A3N0AEK1"/>
<evidence type="ECO:0000313" key="5">
    <source>
        <dbReference type="Proteomes" id="UP000530850"/>
    </source>
</evidence>
<dbReference type="Proteomes" id="UP000309454">
    <property type="component" value="Unassembled WGS sequence"/>
</dbReference>
<protein>
    <recommendedName>
        <fullName evidence="6">DUF2975 domain-containing protein</fullName>
    </recommendedName>
</protein>
<dbReference type="OrthoDB" id="3182978at2"/>
<sequence>MDKQLEQLQQTQNTLVKACTVLKYVLYAFFGLYCLMLGVVLAYMIILPEGFSLVGTAQPTMVASVLCDAVAGGLVLLTMGLIVGCVSKGASPFTVRNSRLLIALGCLVTISVVCKLFIVPGIDVGAVSDSNSMVFTAAAPQDGTIFIDARGILEAVACFVLAAIFRYGSLLQKETDDMV</sequence>
<keyword evidence="4" id="KW-1185">Reference proteome</keyword>
<proteinExistence type="predicted"/>
<comment type="caution">
    <text evidence="2">The sequence shown here is derived from an EMBL/GenBank/DDBJ whole genome shotgun (WGS) entry which is preliminary data.</text>
</comment>